<accession>A0ABU2ZI52</accession>
<dbReference type="SUPFAM" id="SSF54593">
    <property type="entry name" value="Glyoxalase/Bleomycin resistance protein/Dihydroxybiphenyl dioxygenase"/>
    <property type="match status" value="1"/>
</dbReference>
<dbReference type="Pfam" id="PF13669">
    <property type="entry name" value="Glyoxalase_4"/>
    <property type="match status" value="1"/>
</dbReference>
<dbReference type="EMBL" id="JAVRHS010000006">
    <property type="protein sequence ID" value="MDT0576280.1"/>
    <property type="molecule type" value="Genomic_DNA"/>
</dbReference>
<dbReference type="Proteomes" id="UP001259803">
    <property type="component" value="Unassembled WGS sequence"/>
</dbReference>
<evidence type="ECO:0000313" key="1">
    <source>
        <dbReference type="EMBL" id="MDT0576280.1"/>
    </source>
</evidence>
<keyword evidence="2" id="KW-1185">Reference proteome</keyword>
<comment type="caution">
    <text evidence="1">The sequence shown here is derived from an EMBL/GenBank/DDBJ whole genome shotgun (WGS) entry which is preliminary data.</text>
</comment>
<dbReference type="InterPro" id="IPR029068">
    <property type="entry name" value="Glyas_Bleomycin-R_OHBP_Dase"/>
</dbReference>
<gene>
    <name evidence="1" type="ORF">RM533_08780</name>
</gene>
<proteinExistence type="predicted"/>
<name>A0ABU2ZI52_9SPHN</name>
<evidence type="ECO:0000313" key="2">
    <source>
        <dbReference type="Proteomes" id="UP001259803"/>
    </source>
</evidence>
<reference evidence="1 2" key="1">
    <citation type="submission" date="2023-09" db="EMBL/GenBank/DDBJ databases">
        <authorList>
            <person name="Rey-Velasco X."/>
        </authorList>
    </citation>
    <scope>NUCLEOTIDE SEQUENCE [LARGE SCALE GENOMIC DNA]</scope>
    <source>
        <strain evidence="1 2">F390</strain>
    </source>
</reference>
<sequence>MQAEGSIVELCHVVENMETALEHWTQELGAGPFFVFDVPVLPGQLYYGEPTRVSMRVGFGFSGGVLIELLEQTNDGASPFLDFLEARGEGLHHIMPRTDFDKASARLTAAGYRVAYSGVMPAGERFCLFDTFASHGYYTELMELSDAMLGSLSLMEKAHQQWDGMTDPVRSMDRLAELAP</sequence>
<organism evidence="1 2">
    <name type="scientific">Croceicoccus esteveae</name>
    <dbReference type="NCBI Taxonomy" id="3075597"/>
    <lineage>
        <taxon>Bacteria</taxon>
        <taxon>Pseudomonadati</taxon>
        <taxon>Pseudomonadota</taxon>
        <taxon>Alphaproteobacteria</taxon>
        <taxon>Sphingomonadales</taxon>
        <taxon>Erythrobacteraceae</taxon>
        <taxon>Croceicoccus</taxon>
    </lineage>
</organism>
<protein>
    <submittedName>
        <fullName evidence="1">VOC family protein</fullName>
    </submittedName>
</protein>
<dbReference type="RefSeq" id="WP_311340858.1">
    <property type="nucleotide sequence ID" value="NZ_JAVRHS010000006.1"/>
</dbReference>
<dbReference type="Gene3D" id="3.10.180.10">
    <property type="entry name" value="2,3-Dihydroxybiphenyl 1,2-Dioxygenase, domain 1"/>
    <property type="match status" value="1"/>
</dbReference>